<dbReference type="FunFam" id="3.30.930.10:FF:000042">
    <property type="entry name" value="probable proline--tRNA ligase, mitochondrial"/>
    <property type="match status" value="1"/>
</dbReference>
<keyword evidence="6 12" id="KW-0067">ATP-binding</keyword>
<dbReference type="PANTHER" id="PTHR42753:SF2">
    <property type="entry name" value="PROLINE--TRNA LIGASE"/>
    <property type="match status" value="1"/>
</dbReference>
<dbReference type="PRINTS" id="PR01046">
    <property type="entry name" value="TRNASYNTHPRO"/>
</dbReference>
<dbReference type="InterPro" id="IPR007214">
    <property type="entry name" value="YbaK/aa-tRNA-synth-assoc-dom"/>
</dbReference>
<evidence type="ECO:0000256" key="11">
    <source>
        <dbReference type="ARBA" id="ARBA00060755"/>
    </source>
</evidence>
<dbReference type="NCBIfam" id="TIGR00409">
    <property type="entry name" value="proS_fam_II"/>
    <property type="match status" value="1"/>
</dbReference>
<dbReference type="SUPFAM" id="SSF52954">
    <property type="entry name" value="Class II aaRS ABD-related"/>
    <property type="match status" value="1"/>
</dbReference>
<feature type="domain" description="Aminoacyl-transfer RNA synthetases class-II family profile" evidence="13">
    <location>
        <begin position="38"/>
        <end position="464"/>
    </location>
</feature>
<gene>
    <name evidence="12" type="primary">proS</name>
    <name evidence="14" type="ORF">ENV82_04850</name>
</gene>
<evidence type="ECO:0000256" key="6">
    <source>
        <dbReference type="ARBA" id="ARBA00022840"/>
    </source>
</evidence>
<dbReference type="CDD" id="cd00779">
    <property type="entry name" value="ProRS_core_prok"/>
    <property type="match status" value="1"/>
</dbReference>
<dbReference type="InterPro" id="IPR033730">
    <property type="entry name" value="ProRS_core_prok"/>
</dbReference>
<evidence type="ECO:0000256" key="12">
    <source>
        <dbReference type="HAMAP-Rule" id="MF_01569"/>
    </source>
</evidence>
<dbReference type="SUPFAM" id="SSF55826">
    <property type="entry name" value="YbaK/ProRS associated domain"/>
    <property type="match status" value="1"/>
</dbReference>
<dbReference type="GO" id="GO:0005829">
    <property type="term" value="C:cytosol"/>
    <property type="evidence" value="ECO:0007669"/>
    <property type="project" value="TreeGrafter"/>
</dbReference>
<keyword evidence="3 12" id="KW-0963">Cytoplasm</keyword>
<evidence type="ECO:0000259" key="13">
    <source>
        <dbReference type="PROSITE" id="PS50862"/>
    </source>
</evidence>
<dbReference type="GO" id="GO:0006433">
    <property type="term" value="P:prolyl-tRNA aminoacylation"/>
    <property type="evidence" value="ECO:0007669"/>
    <property type="project" value="UniProtKB-UniRule"/>
</dbReference>
<evidence type="ECO:0000256" key="2">
    <source>
        <dbReference type="ARBA" id="ARBA00011738"/>
    </source>
</evidence>
<dbReference type="SUPFAM" id="SSF55681">
    <property type="entry name" value="Class II aaRS and biotin synthetases"/>
    <property type="match status" value="1"/>
</dbReference>
<evidence type="ECO:0000256" key="9">
    <source>
        <dbReference type="ARBA" id="ARBA00047671"/>
    </source>
</evidence>
<dbReference type="InterPro" id="IPR004500">
    <property type="entry name" value="Pro-tRNA-synth_IIa_bac-type"/>
</dbReference>
<keyword evidence="4 12" id="KW-0436">Ligase</keyword>
<comment type="caution">
    <text evidence="14">The sequence shown here is derived from an EMBL/GenBank/DDBJ whole genome shotgun (WGS) entry which is preliminary data.</text>
</comment>
<dbReference type="GO" id="GO:0005524">
    <property type="term" value="F:ATP binding"/>
    <property type="evidence" value="ECO:0007669"/>
    <property type="project" value="UniProtKB-UniRule"/>
</dbReference>
<dbReference type="PROSITE" id="PS50862">
    <property type="entry name" value="AA_TRNA_LIGASE_II"/>
    <property type="match status" value="1"/>
</dbReference>
<protein>
    <recommendedName>
        <fullName evidence="12">Proline--tRNA ligase</fullName>
        <ecNumber evidence="12">6.1.1.15</ecNumber>
    </recommendedName>
    <alternativeName>
        <fullName evidence="12">Prolyl-tRNA synthetase</fullName>
        <shortName evidence="12">ProRS</shortName>
    </alternativeName>
</protein>
<dbReference type="HAMAP" id="MF_01569">
    <property type="entry name" value="Pro_tRNA_synth_type1"/>
    <property type="match status" value="1"/>
</dbReference>
<dbReference type="InterPro" id="IPR023717">
    <property type="entry name" value="Pro-tRNA-Synthase_IIa_type1"/>
</dbReference>
<dbReference type="InterPro" id="IPR050062">
    <property type="entry name" value="Pro-tRNA_synthetase"/>
</dbReference>
<dbReference type="GO" id="GO:0002161">
    <property type="term" value="F:aminoacyl-tRNA deacylase activity"/>
    <property type="evidence" value="ECO:0007669"/>
    <property type="project" value="InterPro"/>
</dbReference>
<evidence type="ECO:0000256" key="8">
    <source>
        <dbReference type="ARBA" id="ARBA00023146"/>
    </source>
</evidence>
<evidence type="ECO:0000256" key="10">
    <source>
        <dbReference type="ARBA" id="ARBA00053664"/>
    </source>
</evidence>
<evidence type="ECO:0000256" key="1">
    <source>
        <dbReference type="ARBA" id="ARBA00004496"/>
    </source>
</evidence>
<sequence>MKITEFFLPTLREDPQDAEIESHKLMLKAGLIRKMSAGVYTILPLGLIALKKIEQIIREEMNRAGAIELLFPAIMPRELWDETGRWDIYGEEMLKLKDRKGRFFCLGPTHEEAVVDLARKELKSYKDLPKIFYQIQTKYRDEIRPRFGLIRAREFLMKDAYSFDTSYENLEKSYKKMFDAYIEIFKRCALDVIPIEADSGAIGGKVSHEFVVISQLGGESEFVRCPKCGYAANVEAAKSQEQFEISKEEIKQLEKVKTFEAKTINDVCEFLHLPKEKLAKSLVYKIDGEFVLAMVRGDDELNEVKLKNFFNAKSLELANDEEVFKAFGAHIGAIGPVNARIKIIVDSRIGKMRNFVTGANEDAYHYINVNIGRDFEPEFEGDIRRVKEGDLCPKCRTPLEKFNGIELGHTFKLGTKYSEKMNAKFLDADGKEKYFIMGCYGIGVGRTLQAVVEKFHDEKGIIWPIGIAPFLVEILPLNMSGSTVAEAAYALHSELIEEGIDVLLDDRIDLSAGEKFNDADLIGIPFQIIIGKSFKNDGTFELKIRKTNERIHLGKESLISFIKDLKKE</sequence>
<dbReference type="InterPro" id="IPR002314">
    <property type="entry name" value="aa-tRNA-synt_IIb"/>
</dbReference>
<dbReference type="EMBL" id="DTHV01000147">
    <property type="protein sequence ID" value="HGW60739.1"/>
    <property type="molecule type" value="Genomic_DNA"/>
</dbReference>
<dbReference type="InterPro" id="IPR044140">
    <property type="entry name" value="ProRS_anticodon_short"/>
</dbReference>
<dbReference type="Pfam" id="PF00587">
    <property type="entry name" value="tRNA-synt_2b"/>
    <property type="match status" value="1"/>
</dbReference>
<keyword evidence="7 12" id="KW-0648">Protein biosynthesis</keyword>
<name>A0A7C4XZB6_9BACT</name>
<dbReference type="FunFam" id="3.30.930.10:FF:000065">
    <property type="entry name" value="Proline--tRNA ligase"/>
    <property type="match status" value="1"/>
</dbReference>
<keyword evidence="5 12" id="KW-0547">Nucleotide-binding</keyword>
<dbReference type="InterPro" id="IPR006195">
    <property type="entry name" value="aa-tRNA-synth_II"/>
</dbReference>
<dbReference type="Pfam" id="PF04073">
    <property type="entry name" value="tRNA_edit"/>
    <property type="match status" value="1"/>
</dbReference>
<comment type="domain">
    <text evidence="12">Consists of three domains: the N-terminal catalytic domain, the editing domain and the C-terminal anticodon-binding domain.</text>
</comment>
<comment type="subcellular location">
    <subcellularLocation>
        <location evidence="1 12">Cytoplasm</location>
    </subcellularLocation>
</comment>
<dbReference type="Gene3D" id="3.40.50.800">
    <property type="entry name" value="Anticodon-binding domain"/>
    <property type="match status" value="1"/>
</dbReference>
<accession>A0A7C4XZB6</accession>
<evidence type="ECO:0000313" key="14">
    <source>
        <dbReference type="EMBL" id="HGW60739.1"/>
    </source>
</evidence>
<dbReference type="Pfam" id="PF03129">
    <property type="entry name" value="HGTP_anticodon"/>
    <property type="match status" value="1"/>
</dbReference>
<evidence type="ECO:0000256" key="7">
    <source>
        <dbReference type="ARBA" id="ARBA00022917"/>
    </source>
</evidence>
<dbReference type="CDD" id="cd00861">
    <property type="entry name" value="ProRS_anticodon_short"/>
    <property type="match status" value="1"/>
</dbReference>
<dbReference type="CDD" id="cd04334">
    <property type="entry name" value="ProRS-INS"/>
    <property type="match status" value="1"/>
</dbReference>
<dbReference type="InterPro" id="IPR004154">
    <property type="entry name" value="Anticodon-bd"/>
</dbReference>
<dbReference type="InterPro" id="IPR036754">
    <property type="entry name" value="YbaK/aa-tRNA-synt-asso_dom_sf"/>
</dbReference>
<dbReference type="Gene3D" id="3.30.930.10">
    <property type="entry name" value="Bira Bifunctional Protein, Domain 2"/>
    <property type="match status" value="2"/>
</dbReference>
<proteinExistence type="inferred from homology"/>
<dbReference type="InterPro" id="IPR045864">
    <property type="entry name" value="aa-tRNA-synth_II/BPL/LPL"/>
</dbReference>
<dbReference type="AlphaFoldDB" id="A0A7C4XZB6"/>
<comment type="catalytic activity">
    <reaction evidence="9 12">
        <text>tRNA(Pro) + L-proline + ATP = L-prolyl-tRNA(Pro) + AMP + diphosphate</text>
        <dbReference type="Rhea" id="RHEA:14305"/>
        <dbReference type="Rhea" id="RHEA-COMP:9700"/>
        <dbReference type="Rhea" id="RHEA-COMP:9702"/>
        <dbReference type="ChEBI" id="CHEBI:30616"/>
        <dbReference type="ChEBI" id="CHEBI:33019"/>
        <dbReference type="ChEBI" id="CHEBI:60039"/>
        <dbReference type="ChEBI" id="CHEBI:78442"/>
        <dbReference type="ChEBI" id="CHEBI:78532"/>
        <dbReference type="ChEBI" id="CHEBI:456215"/>
        <dbReference type="EC" id="6.1.1.15"/>
    </reaction>
</comment>
<dbReference type="InterPro" id="IPR002316">
    <property type="entry name" value="Pro-tRNA-ligase_IIa"/>
</dbReference>
<evidence type="ECO:0000256" key="4">
    <source>
        <dbReference type="ARBA" id="ARBA00022598"/>
    </source>
</evidence>
<dbReference type="InterPro" id="IPR036621">
    <property type="entry name" value="Anticodon-bd_dom_sf"/>
</dbReference>
<comment type="function">
    <text evidence="10 12">Catalyzes the attachment of proline to tRNA(Pro) in a two-step reaction: proline is first activated by ATP to form Pro-AMP and then transferred to the acceptor end of tRNA(Pro). As ProRS can inadvertently accommodate and process non-cognate amino acids such as alanine and cysteine, to avoid such errors it has two additional distinct editing activities against alanine. One activity is designated as 'pretransfer' editing and involves the tRNA(Pro)-independent hydrolysis of activated Ala-AMP. The other activity is designated 'posttransfer' editing and involves deacylation of mischarged Ala-tRNA(Pro). The misacylated Cys-tRNA(Pro) is not edited by ProRS.</text>
</comment>
<comment type="subunit">
    <text evidence="2 12">Homodimer.</text>
</comment>
<keyword evidence="8 12" id="KW-0030">Aminoacyl-tRNA synthetase</keyword>
<comment type="similarity">
    <text evidence="11 12">Belongs to the class-II aminoacyl-tRNA synthetase family. ProS type 1 subfamily.</text>
</comment>
<organism evidence="14">
    <name type="scientific">Caldisericum exile</name>
    <dbReference type="NCBI Taxonomy" id="693075"/>
    <lineage>
        <taxon>Bacteria</taxon>
        <taxon>Pseudomonadati</taxon>
        <taxon>Caldisericota/Cryosericota group</taxon>
        <taxon>Caldisericota</taxon>
        <taxon>Caldisericia</taxon>
        <taxon>Caldisericales</taxon>
        <taxon>Caldisericaceae</taxon>
        <taxon>Caldisericum</taxon>
    </lineage>
</organism>
<dbReference type="EC" id="6.1.1.15" evidence="12"/>
<evidence type="ECO:0000256" key="3">
    <source>
        <dbReference type="ARBA" id="ARBA00022490"/>
    </source>
</evidence>
<dbReference type="GO" id="GO:0004827">
    <property type="term" value="F:proline-tRNA ligase activity"/>
    <property type="evidence" value="ECO:0007669"/>
    <property type="project" value="UniProtKB-UniRule"/>
</dbReference>
<dbReference type="NCBIfam" id="NF006625">
    <property type="entry name" value="PRK09194.1"/>
    <property type="match status" value="1"/>
</dbReference>
<evidence type="ECO:0000256" key="5">
    <source>
        <dbReference type="ARBA" id="ARBA00022741"/>
    </source>
</evidence>
<reference evidence="14" key="1">
    <citation type="journal article" date="2020" name="mSystems">
        <title>Genome- and Community-Level Interaction Insights into Carbon Utilization and Element Cycling Functions of Hydrothermarchaeota in Hydrothermal Sediment.</title>
        <authorList>
            <person name="Zhou Z."/>
            <person name="Liu Y."/>
            <person name="Xu W."/>
            <person name="Pan J."/>
            <person name="Luo Z.H."/>
            <person name="Li M."/>
        </authorList>
    </citation>
    <scope>NUCLEOTIDE SEQUENCE [LARGE SCALE GENOMIC DNA]</scope>
    <source>
        <strain evidence="14">SpSt-794</strain>
    </source>
</reference>
<dbReference type="PANTHER" id="PTHR42753">
    <property type="entry name" value="MITOCHONDRIAL RIBOSOME PROTEIN L39/PROLYL-TRNA LIGASE FAMILY MEMBER"/>
    <property type="match status" value="1"/>
</dbReference>